<keyword evidence="2" id="KW-1185">Reference proteome</keyword>
<evidence type="ECO:0000313" key="1">
    <source>
        <dbReference type="EMBL" id="KAJ7741253.1"/>
    </source>
</evidence>
<protein>
    <submittedName>
        <fullName evidence="1">Uncharacterized protein</fullName>
    </submittedName>
</protein>
<organism evidence="1 2">
    <name type="scientific">Mycena metata</name>
    <dbReference type="NCBI Taxonomy" id="1033252"/>
    <lineage>
        <taxon>Eukaryota</taxon>
        <taxon>Fungi</taxon>
        <taxon>Dikarya</taxon>
        <taxon>Basidiomycota</taxon>
        <taxon>Agaricomycotina</taxon>
        <taxon>Agaricomycetes</taxon>
        <taxon>Agaricomycetidae</taxon>
        <taxon>Agaricales</taxon>
        <taxon>Marasmiineae</taxon>
        <taxon>Mycenaceae</taxon>
        <taxon>Mycena</taxon>
    </lineage>
</organism>
<dbReference type="Proteomes" id="UP001215598">
    <property type="component" value="Unassembled WGS sequence"/>
</dbReference>
<dbReference type="AlphaFoldDB" id="A0AAD7N1A1"/>
<accession>A0AAD7N1A1</accession>
<comment type="caution">
    <text evidence="1">The sequence shown here is derived from an EMBL/GenBank/DDBJ whole genome shotgun (WGS) entry which is preliminary data.</text>
</comment>
<evidence type="ECO:0000313" key="2">
    <source>
        <dbReference type="Proteomes" id="UP001215598"/>
    </source>
</evidence>
<gene>
    <name evidence="1" type="ORF">B0H16DRAFT_1693984</name>
</gene>
<proteinExistence type="predicted"/>
<reference evidence="1" key="1">
    <citation type="submission" date="2023-03" db="EMBL/GenBank/DDBJ databases">
        <title>Massive genome expansion in bonnet fungi (Mycena s.s.) driven by repeated elements and novel gene families across ecological guilds.</title>
        <authorList>
            <consortium name="Lawrence Berkeley National Laboratory"/>
            <person name="Harder C.B."/>
            <person name="Miyauchi S."/>
            <person name="Viragh M."/>
            <person name="Kuo A."/>
            <person name="Thoen E."/>
            <person name="Andreopoulos B."/>
            <person name="Lu D."/>
            <person name="Skrede I."/>
            <person name="Drula E."/>
            <person name="Henrissat B."/>
            <person name="Morin E."/>
            <person name="Kohler A."/>
            <person name="Barry K."/>
            <person name="LaButti K."/>
            <person name="Morin E."/>
            <person name="Salamov A."/>
            <person name="Lipzen A."/>
            <person name="Mereny Z."/>
            <person name="Hegedus B."/>
            <person name="Baldrian P."/>
            <person name="Stursova M."/>
            <person name="Weitz H."/>
            <person name="Taylor A."/>
            <person name="Grigoriev I.V."/>
            <person name="Nagy L.G."/>
            <person name="Martin F."/>
            <person name="Kauserud H."/>
        </authorList>
    </citation>
    <scope>NUCLEOTIDE SEQUENCE</scope>
    <source>
        <strain evidence="1">CBHHK182m</strain>
    </source>
</reference>
<sequence>MTRAKKNIPPGQKSDFTGEKAEWLDSFKDTILGAGRDEIRAEYTDIANRFVLRYGYDLPFSDNVVGDPTLNPPVIPVAVTEEEKTRREEIRATLRTKLSNWYRTRYRNKKANGAALKQILGAMQGMAGNAQRPRRKAVLAMYWKLHYEERVKPAFDAMWANTKDSVPITMRVSMMQDYVRSCWEAESEEFKKGVEDQCSRVHEEAMKKWRAGRLGESFTAEEYNDALESMEDVVIPLADALAESVFSDTAEGAISKMWAQFDHLGFTATEASITRYGNAFFTTPEQVHLSRKGPVFAQGLIAISLGNPY</sequence>
<name>A0AAD7N1A1_9AGAR</name>
<dbReference type="EMBL" id="JARKIB010000099">
    <property type="protein sequence ID" value="KAJ7741253.1"/>
    <property type="molecule type" value="Genomic_DNA"/>
</dbReference>